<evidence type="ECO:0000313" key="1">
    <source>
        <dbReference type="EMBL" id="GAH85276.1"/>
    </source>
</evidence>
<dbReference type="Pfam" id="PF13727">
    <property type="entry name" value="CoA_binding_3"/>
    <property type="match status" value="1"/>
</dbReference>
<comment type="caution">
    <text evidence="1">The sequence shown here is derived from an EMBL/GenBank/DDBJ whole genome shotgun (WGS) entry which is preliminary data.</text>
</comment>
<protein>
    <recommendedName>
        <fullName evidence="2">PglD N-terminal domain-containing protein</fullName>
    </recommendedName>
</protein>
<feature type="non-terminal residue" evidence="1">
    <location>
        <position position="134"/>
    </location>
</feature>
<dbReference type="EMBL" id="BARU01041142">
    <property type="protein sequence ID" value="GAH85276.1"/>
    <property type="molecule type" value="Genomic_DNA"/>
</dbReference>
<proteinExistence type="predicted"/>
<sequence>MIGAGEAGGELLTKIKEHPLTKENPLENIEIVCFFDDDPQKKGKNIFGAPVLGTTDDLELYLQKLKIKIDGIYISISSIGYENLISLINKCKRFGYPVYLDSEHFRVINDRINIHEFESLLSPAVYGSSNSLYT</sequence>
<dbReference type="InterPro" id="IPR036291">
    <property type="entry name" value="NAD(P)-bd_dom_sf"/>
</dbReference>
<evidence type="ECO:0008006" key="2">
    <source>
        <dbReference type="Google" id="ProtNLM"/>
    </source>
</evidence>
<dbReference type="AlphaFoldDB" id="X1IS42"/>
<organism evidence="1">
    <name type="scientific">marine sediment metagenome</name>
    <dbReference type="NCBI Taxonomy" id="412755"/>
    <lineage>
        <taxon>unclassified sequences</taxon>
        <taxon>metagenomes</taxon>
        <taxon>ecological metagenomes</taxon>
    </lineage>
</organism>
<name>X1IS42_9ZZZZ</name>
<dbReference type="Gene3D" id="3.40.50.720">
    <property type="entry name" value="NAD(P)-binding Rossmann-like Domain"/>
    <property type="match status" value="1"/>
</dbReference>
<dbReference type="SUPFAM" id="SSF51735">
    <property type="entry name" value="NAD(P)-binding Rossmann-fold domains"/>
    <property type="match status" value="1"/>
</dbReference>
<gene>
    <name evidence="1" type="ORF">S03H2_63483</name>
</gene>
<accession>X1IS42</accession>
<reference evidence="1" key="1">
    <citation type="journal article" date="2014" name="Front. Microbiol.">
        <title>High frequency of phylogenetically diverse reductive dehalogenase-homologous genes in deep subseafloor sedimentary metagenomes.</title>
        <authorList>
            <person name="Kawai M."/>
            <person name="Futagami T."/>
            <person name="Toyoda A."/>
            <person name="Takaki Y."/>
            <person name="Nishi S."/>
            <person name="Hori S."/>
            <person name="Arai W."/>
            <person name="Tsubouchi T."/>
            <person name="Morono Y."/>
            <person name="Uchiyama I."/>
            <person name="Ito T."/>
            <person name="Fujiyama A."/>
            <person name="Inagaki F."/>
            <person name="Takami H."/>
        </authorList>
    </citation>
    <scope>NUCLEOTIDE SEQUENCE</scope>
    <source>
        <strain evidence="1">Expedition CK06-06</strain>
    </source>
</reference>